<proteinExistence type="inferred from homology"/>
<reference evidence="3" key="3">
    <citation type="submission" date="2025-09" db="UniProtKB">
        <authorList>
            <consortium name="Ensembl"/>
        </authorList>
    </citation>
    <scope>IDENTIFICATION</scope>
</reference>
<feature type="region of interest" description="Disordered" evidence="2">
    <location>
        <begin position="63"/>
        <end position="142"/>
    </location>
</feature>
<dbReference type="Ensembl" id="ENSCJAT00000129404.1">
    <property type="protein sequence ID" value="ENSCJAP00000088429.1"/>
    <property type="gene ID" value="ENSCJAG00000073176.1"/>
</dbReference>
<feature type="region of interest" description="Disordered" evidence="2">
    <location>
        <begin position="18"/>
        <end position="48"/>
    </location>
</feature>
<comment type="similarity">
    <text evidence="1">Belongs to the gonadal family.</text>
</comment>
<dbReference type="Proteomes" id="UP000008225">
    <property type="component" value="Chromosome 7"/>
</dbReference>
<name>A0A8I3WNX9_CALJA</name>
<sequence>MEEQGFTMLARLVPDSQPQVIHPPWLPKGITAPVEEPEECTTETLQEETSPHILLPAAPVLHQAQRPGPGASRRHRVQNRAGGTGDPAPHRKEPVQPAPTFTERAPSAQGGTAAEAPGSPAGLLAPRPACAPGGSSARTRGVEHQIREEQWAMDWKIILELDRKVADQQSTLEKAGVAGFYVTTNPQPCLTAFTLPGTTRNTNPSLMSSKQCLANVEMAACLLSRTCTYSFLSMSSGTNPYAGHYSDLGPSLHHLPS</sequence>
<organism evidence="3 4">
    <name type="scientific">Callithrix jacchus</name>
    <name type="common">White-tufted-ear marmoset</name>
    <name type="synonym">Simia Jacchus</name>
    <dbReference type="NCBI Taxonomy" id="9483"/>
    <lineage>
        <taxon>Eukaryota</taxon>
        <taxon>Metazoa</taxon>
        <taxon>Chordata</taxon>
        <taxon>Craniata</taxon>
        <taxon>Vertebrata</taxon>
        <taxon>Euteleostomi</taxon>
        <taxon>Mammalia</taxon>
        <taxon>Eutheria</taxon>
        <taxon>Euarchontoglires</taxon>
        <taxon>Primates</taxon>
        <taxon>Haplorrhini</taxon>
        <taxon>Platyrrhini</taxon>
        <taxon>Cebidae</taxon>
        <taxon>Callitrichinae</taxon>
        <taxon>Callithrix</taxon>
        <taxon>Callithrix</taxon>
    </lineage>
</organism>
<evidence type="ECO:0000256" key="1">
    <source>
        <dbReference type="ARBA" id="ARBA00005939"/>
    </source>
</evidence>
<evidence type="ECO:0000313" key="3">
    <source>
        <dbReference type="Ensembl" id="ENSCJAP00000088429.1"/>
    </source>
</evidence>
<reference evidence="3 4" key="1">
    <citation type="submission" date="2009-03" db="EMBL/GenBank/DDBJ databases">
        <authorList>
            <person name="Warren W."/>
            <person name="Ye L."/>
            <person name="Minx P."/>
            <person name="Worley K."/>
            <person name="Gibbs R."/>
            <person name="Wilson R.K."/>
        </authorList>
    </citation>
    <scope>NUCLEOTIDE SEQUENCE [LARGE SCALE GENOMIC DNA]</scope>
</reference>
<dbReference type="PANTHER" id="PTHR13054:SF2">
    <property type="entry name" value="PROTEIN DGCR6"/>
    <property type="match status" value="1"/>
</dbReference>
<dbReference type="GeneTree" id="ENSGT00390000017663"/>
<protein>
    <submittedName>
        <fullName evidence="3">Uncharacterized protein</fullName>
    </submittedName>
</protein>
<reference evidence="3" key="2">
    <citation type="submission" date="2025-08" db="UniProtKB">
        <authorList>
            <consortium name="Ensembl"/>
        </authorList>
    </citation>
    <scope>IDENTIFICATION</scope>
</reference>
<dbReference type="AlphaFoldDB" id="A0A8I3WNX9"/>
<dbReference type="Pfam" id="PF07324">
    <property type="entry name" value="DGCR6"/>
    <property type="match status" value="1"/>
</dbReference>
<dbReference type="PANTHER" id="PTHR13054">
    <property type="entry name" value="DIGEORGE SYNDROME CRITICAL REGION 6 DGCR6 FAMILY MEMBER"/>
    <property type="match status" value="1"/>
</dbReference>
<keyword evidence="4" id="KW-1185">Reference proteome</keyword>
<evidence type="ECO:0000256" key="2">
    <source>
        <dbReference type="SAM" id="MobiDB-lite"/>
    </source>
</evidence>
<dbReference type="InterPro" id="IPR010849">
    <property type="entry name" value="Gonadal"/>
</dbReference>
<accession>A0A8I3WNX9</accession>
<evidence type="ECO:0000313" key="4">
    <source>
        <dbReference type="Proteomes" id="UP000008225"/>
    </source>
</evidence>